<dbReference type="GO" id="GO:0003677">
    <property type="term" value="F:DNA binding"/>
    <property type="evidence" value="ECO:0007669"/>
    <property type="project" value="UniProtKB-KW"/>
</dbReference>
<dbReference type="PROSITE" id="PS50931">
    <property type="entry name" value="HTH_LYSR"/>
    <property type="match status" value="1"/>
</dbReference>
<dbReference type="AlphaFoldDB" id="G8LPG0"/>
<dbReference type="PANTHER" id="PTHR30118">
    <property type="entry name" value="HTH-TYPE TRANSCRIPTIONAL REGULATOR LEUO-RELATED"/>
    <property type="match status" value="1"/>
</dbReference>
<protein>
    <submittedName>
        <fullName evidence="6">HTH-type transcriptional activator nahR</fullName>
    </submittedName>
</protein>
<proteinExistence type="inferred from homology"/>
<dbReference type="InterPro" id="IPR036390">
    <property type="entry name" value="WH_DNA-bd_sf"/>
</dbReference>
<organism evidence="6 7">
    <name type="scientific">Enterobacter ludwigii</name>
    <dbReference type="NCBI Taxonomy" id="299767"/>
    <lineage>
        <taxon>Bacteria</taxon>
        <taxon>Pseudomonadati</taxon>
        <taxon>Pseudomonadota</taxon>
        <taxon>Gammaproteobacteria</taxon>
        <taxon>Enterobacterales</taxon>
        <taxon>Enterobacteriaceae</taxon>
        <taxon>Enterobacter</taxon>
        <taxon>Enterobacter cloacae complex</taxon>
    </lineage>
</organism>
<dbReference type="InterPro" id="IPR050389">
    <property type="entry name" value="LysR-type_TF"/>
</dbReference>
<feature type="domain" description="HTH lysR-type" evidence="5">
    <location>
        <begin position="23"/>
        <end position="80"/>
    </location>
</feature>
<gene>
    <name evidence="6" type="primary">nahR</name>
    <name evidence="6" type="ORF">EcWSU1_02179</name>
</gene>
<reference evidence="6 7" key="1">
    <citation type="journal article" date="2011" name="Stand. Genomic Sci.">
        <title>Complete genome of the onion pathogen Enterobacter cloacae EcWSU1.</title>
        <authorList>
            <person name="Humann J.L."/>
            <person name="Wildung M."/>
            <person name="Cheng C.H."/>
            <person name="Lee T."/>
            <person name="Stewart J.E."/>
            <person name="Drew J.C."/>
            <person name="Triplett E.W."/>
            <person name="Main D."/>
            <person name="Schroeder B.K."/>
        </authorList>
    </citation>
    <scope>NUCLEOTIDE SEQUENCE [LARGE SCALE GENOMIC DNA]</scope>
    <source>
        <strain evidence="6 7">EcWSU1</strain>
    </source>
</reference>
<name>G8LPG0_9ENTR</name>
<dbReference type="Gene3D" id="3.40.190.10">
    <property type="entry name" value="Periplasmic binding protein-like II"/>
    <property type="match status" value="2"/>
</dbReference>
<dbReference type="EMBL" id="CP002886">
    <property type="protein sequence ID" value="AEW73615.1"/>
    <property type="molecule type" value="Genomic_DNA"/>
</dbReference>
<dbReference type="eggNOG" id="COG0583">
    <property type="taxonomic scope" value="Bacteria"/>
</dbReference>
<evidence type="ECO:0000256" key="2">
    <source>
        <dbReference type="ARBA" id="ARBA00023015"/>
    </source>
</evidence>
<dbReference type="PANTHER" id="PTHR30118:SF15">
    <property type="entry name" value="TRANSCRIPTIONAL REGULATORY PROTEIN"/>
    <property type="match status" value="1"/>
</dbReference>
<evidence type="ECO:0000259" key="5">
    <source>
        <dbReference type="PROSITE" id="PS50931"/>
    </source>
</evidence>
<evidence type="ECO:0000313" key="6">
    <source>
        <dbReference type="EMBL" id="AEW73615.1"/>
    </source>
</evidence>
<evidence type="ECO:0000313" key="7">
    <source>
        <dbReference type="Proteomes" id="UP000007838"/>
    </source>
</evidence>
<dbReference type="GO" id="GO:0003700">
    <property type="term" value="F:DNA-binding transcription factor activity"/>
    <property type="evidence" value="ECO:0007669"/>
    <property type="project" value="InterPro"/>
</dbReference>
<dbReference type="Pfam" id="PF00126">
    <property type="entry name" value="HTH_1"/>
    <property type="match status" value="1"/>
</dbReference>
<evidence type="ECO:0000256" key="1">
    <source>
        <dbReference type="ARBA" id="ARBA00009437"/>
    </source>
</evidence>
<dbReference type="SUPFAM" id="SSF53850">
    <property type="entry name" value="Periplasmic binding protein-like II"/>
    <property type="match status" value="1"/>
</dbReference>
<dbReference type="SUPFAM" id="SSF46785">
    <property type="entry name" value="Winged helix' DNA-binding domain"/>
    <property type="match status" value="1"/>
</dbReference>
<keyword evidence="4" id="KW-0804">Transcription</keyword>
<keyword evidence="2" id="KW-0805">Transcription regulation</keyword>
<sequence>MRAASVKSIYFLHDIHPMNTKKPDVNLLLTLEALVAEQNVTRAASRLCLSQPAVSAQLNRLRGMFNDPLLIPGRRGMTPTPKALELMATLGGALAKIRDTLQSHEDFDPLHDSLTVSLACTDYVQAAVIMPLIVTLQEIAPGVRIAVRNYDPHQLAHQLSSGDVDAAIATPDPAQAQLRTQHLYDESYVLIGRPQHPELNDQLTMEAFAKLEHIIVSPSGGGFTTPLDVMLAESGLQRKVAVSAASFLFVPGMVQMSHLVALVPRRLIMGTVNPLTVVELPWLKETFDVSLIWHERSHNHAGHRWLRNTLVSLNGNADIS</sequence>
<accession>G8LPG0</accession>
<dbReference type="InterPro" id="IPR005119">
    <property type="entry name" value="LysR_subst-bd"/>
</dbReference>
<comment type="similarity">
    <text evidence="1">Belongs to the LysR transcriptional regulatory family.</text>
</comment>
<dbReference type="Gene3D" id="1.10.10.10">
    <property type="entry name" value="Winged helix-like DNA-binding domain superfamily/Winged helix DNA-binding domain"/>
    <property type="match status" value="1"/>
</dbReference>
<dbReference type="InterPro" id="IPR000847">
    <property type="entry name" value="LysR_HTH_N"/>
</dbReference>
<evidence type="ECO:0000256" key="4">
    <source>
        <dbReference type="ARBA" id="ARBA00023163"/>
    </source>
</evidence>
<dbReference type="Proteomes" id="UP000007838">
    <property type="component" value="Chromosome"/>
</dbReference>
<evidence type="ECO:0000256" key="3">
    <source>
        <dbReference type="ARBA" id="ARBA00023125"/>
    </source>
</evidence>
<keyword evidence="3" id="KW-0238">DNA-binding</keyword>
<dbReference type="HOGENOM" id="CLU_039613_39_3_6"/>
<dbReference type="KEGG" id="eec:EcWSU1_02179"/>
<dbReference type="Pfam" id="PF03466">
    <property type="entry name" value="LysR_substrate"/>
    <property type="match status" value="1"/>
</dbReference>
<dbReference type="InterPro" id="IPR036388">
    <property type="entry name" value="WH-like_DNA-bd_sf"/>
</dbReference>